<sequence length="102" mass="11990">MAVEKNHVSLEKEIKDMDFKEIGNLINNKLITKENNSAVKKRIKEIYIKNKENHKNTSVVLDLLHKLYPLQLEIIAQERFDNSPLVKCMPIKSKSKNFYFLC</sequence>
<reference evidence="1" key="1">
    <citation type="submission" date="2014-09" db="EMBL/GenBank/DDBJ databases">
        <authorList>
            <person name="Probst J Alexander"/>
        </authorList>
    </citation>
    <scope>NUCLEOTIDE SEQUENCE</scope>
</reference>
<dbReference type="EMBL" id="CCXY01000240">
    <property type="protein sequence ID" value="CEG13045.1"/>
    <property type="molecule type" value="Genomic_DNA"/>
</dbReference>
<accession>A0A098EDE0</accession>
<organism evidence="1">
    <name type="scientific">groundwater metagenome</name>
    <dbReference type="NCBI Taxonomy" id="717931"/>
    <lineage>
        <taxon>unclassified sequences</taxon>
        <taxon>metagenomes</taxon>
        <taxon>ecological metagenomes</taxon>
    </lineage>
</organism>
<protein>
    <submittedName>
        <fullName evidence="1">Uncharacterized protein</fullName>
    </submittedName>
</protein>
<dbReference type="AlphaFoldDB" id="A0A098EDE0"/>
<proteinExistence type="predicted"/>
<name>A0A098EDE0_9ZZZZ</name>
<gene>
    <name evidence="1" type="ORF">MSIBF_A3140002</name>
</gene>
<evidence type="ECO:0000313" key="1">
    <source>
        <dbReference type="EMBL" id="CEG13045.1"/>
    </source>
</evidence>